<keyword evidence="3" id="KW-1185">Reference proteome</keyword>
<evidence type="ECO:0000313" key="3">
    <source>
        <dbReference type="Proteomes" id="UP001178507"/>
    </source>
</evidence>
<protein>
    <submittedName>
        <fullName evidence="2">Uncharacterized protein</fullName>
    </submittedName>
</protein>
<dbReference type="EMBL" id="CAUJNA010001802">
    <property type="protein sequence ID" value="CAJ1389092.1"/>
    <property type="molecule type" value="Genomic_DNA"/>
</dbReference>
<evidence type="ECO:0000256" key="1">
    <source>
        <dbReference type="SAM" id="MobiDB-lite"/>
    </source>
</evidence>
<reference evidence="2" key="1">
    <citation type="submission" date="2023-08" db="EMBL/GenBank/DDBJ databases">
        <authorList>
            <person name="Chen Y."/>
            <person name="Shah S."/>
            <person name="Dougan E. K."/>
            <person name="Thang M."/>
            <person name="Chan C."/>
        </authorList>
    </citation>
    <scope>NUCLEOTIDE SEQUENCE</scope>
</reference>
<organism evidence="2 3">
    <name type="scientific">Effrenium voratum</name>
    <dbReference type="NCBI Taxonomy" id="2562239"/>
    <lineage>
        <taxon>Eukaryota</taxon>
        <taxon>Sar</taxon>
        <taxon>Alveolata</taxon>
        <taxon>Dinophyceae</taxon>
        <taxon>Suessiales</taxon>
        <taxon>Symbiodiniaceae</taxon>
        <taxon>Effrenium</taxon>
    </lineage>
</organism>
<feature type="region of interest" description="Disordered" evidence="1">
    <location>
        <begin position="497"/>
        <end position="517"/>
    </location>
</feature>
<name>A0AA36IKM9_9DINO</name>
<gene>
    <name evidence="2" type="ORF">EVOR1521_LOCUS14787</name>
</gene>
<evidence type="ECO:0000313" key="2">
    <source>
        <dbReference type="EMBL" id="CAJ1389092.1"/>
    </source>
</evidence>
<dbReference type="Proteomes" id="UP001178507">
    <property type="component" value="Unassembled WGS sequence"/>
</dbReference>
<sequence>MEASASNVYLGDEDLDLDELGGAISWVEPRGFGSERVEQYRLYFVDFSGSASSLAALPPMAAMDLPAGTPRGQVQALHVYTASSLSEQSTPAFVEISDTFSVAFNLSFPDFDLDFDDLGGTLTWAEPEDQDFVLAYFVYQALPLEDALGLGLCASSSLGSVPISGTVSVSLAGVSAQQLAVAMKAALAQALGIPHSSLVVTVTSSRRLADDPSRRLATSWRVTYQAYVDAATAASAGAVSNSLNTDPAIFAAQLSTQLVAIGVDASALIVQDFGQLEVSSMTEGVNISDDSDQARLLRTEDSDADELAQASGPARRLSSMANLTAWCRGPLLGNVSVGNSSLELPADLQLSPYSHLVIYAASGLEEQTTPAFLEVYDMSASVSNLQFQGKDLDADHLGGNLTWDPPAQLERVSAYVVYLAESAFGLHRYLLDELPPDSGLEEVPADTERLAFNHFTVYTKSFLAEQTTPAALAFFDEFAMASNMSFTDEDLDEHQIGGNLSWYPPGDQSEVTAPELK</sequence>
<accession>A0AA36IKM9</accession>
<comment type="caution">
    <text evidence="2">The sequence shown here is derived from an EMBL/GenBank/DDBJ whole genome shotgun (WGS) entry which is preliminary data.</text>
</comment>
<proteinExistence type="predicted"/>
<dbReference type="AlphaFoldDB" id="A0AA36IKM9"/>